<dbReference type="Pfam" id="PF00107">
    <property type="entry name" value="ADH_zinc_N"/>
    <property type="match status" value="1"/>
</dbReference>
<evidence type="ECO:0000313" key="4">
    <source>
        <dbReference type="Proteomes" id="UP000019760"/>
    </source>
</evidence>
<dbReference type="FunFam" id="3.40.50.720:FF:000121">
    <property type="entry name" value="Prostaglandin reductase 2"/>
    <property type="match status" value="1"/>
</dbReference>
<evidence type="ECO:0000259" key="2">
    <source>
        <dbReference type="SMART" id="SM00829"/>
    </source>
</evidence>
<dbReference type="PANTHER" id="PTHR43205:SF7">
    <property type="entry name" value="PROSTAGLANDIN REDUCTASE 1"/>
    <property type="match status" value="1"/>
</dbReference>
<name>A0A023D949_ACIMT</name>
<accession>A0A023D949</accession>
<dbReference type="InterPro" id="IPR013149">
    <property type="entry name" value="ADH-like_C"/>
</dbReference>
<sequence length="332" mass="35863">MSRAWTLVSRPKGSPTMENFALRETPDQPLNDGEIRVANSFFSVDPYMRPRMDEGEDSYIAPFALNAPMTGAAVGRVVETRSDRFKVGDRVSHFLGWRDRATLRAEDALSLPDGELKDESFLDVLGAIGMTAYFGLFDVAEAKPGDVVFVSAAAGAVGSLVVQIAKLRGMTVIGSAGGTEKCDFVRGLGADHVIDYKSPGPFEDKLRAAAPDGLDVYFDNVGGEQLDAAMGIANRDARFAICGMIGMYNSDAPIGFSNLFRVISKRLQIRGFINSDFMARRSECLAQMGYWVSKGLIQSRYTTFEGLESGPEAFFSLFSGGNTGKALVHVGG</sequence>
<dbReference type="AlphaFoldDB" id="A0A023D949"/>
<dbReference type="SUPFAM" id="SSF51735">
    <property type="entry name" value="NAD(P)-binding Rossmann-fold domains"/>
    <property type="match status" value="1"/>
</dbReference>
<keyword evidence="1" id="KW-0560">Oxidoreductase</keyword>
<dbReference type="PANTHER" id="PTHR43205">
    <property type="entry name" value="PROSTAGLANDIN REDUCTASE"/>
    <property type="match status" value="1"/>
</dbReference>
<evidence type="ECO:0000313" key="3">
    <source>
        <dbReference type="EMBL" id="GAJ30351.1"/>
    </source>
</evidence>
<dbReference type="InterPro" id="IPR045010">
    <property type="entry name" value="MDR_fam"/>
</dbReference>
<dbReference type="SUPFAM" id="SSF50129">
    <property type="entry name" value="GroES-like"/>
    <property type="match status" value="1"/>
</dbReference>
<dbReference type="InterPro" id="IPR041694">
    <property type="entry name" value="ADH_N_2"/>
</dbReference>
<dbReference type="RefSeq" id="WP_042061283.1">
    <property type="nucleotide sequence ID" value="NZ_BAND01000121.1"/>
</dbReference>
<dbReference type="OrthoDB" id="9805663at2"/>
<dbReference type="Proteomes" id="UP000019760">
    <property type="component" value="Unassembled WGS sequence"/>
</dbReference>
<dbReference type="SMART" id="SM00829">
    <property type="entry name" value="PKS_ER"/>
    <property type="match status" value="1"/>
</dbReference>
<dbReference type="InterPro" id="IPR011032">
    <property type="entry name" value="GroES-like_sf"/>
</dbReference>
<dbReference type="InterPro" id="IPR020843">
    <property type="entry name" value="ER"/>
</dbReference>
<reference evidence="4" key="1">
    <citation type="journal article" date="2014" name="FEMS Microbiol. Lett.">
        <title>Draft Genomic DNA Sequence of the Facultatively Methylotrophic Bacterium Acidomonas methanolica type strain MB58.</title>
        <authorList>
            <person name="Higashiura N."/>
            <person name="Hadano H."/>
            <person name="Hirakawa H."/>
            <person name="Matsutani M."/>
            <person name="Takabe S."/>
            <person name="Matsushita K."/>
            <person name="Azuma Y."/>
        </authorList>
    </citation>
    <scope>NUCLEOTIDE SEQUENCE [LARGE SCALE GENOMIC DNA]</scope>
    <source>
        <strain evidence="4">MB58</strain>
    </source>
</reference>
<keyword evidence="4" id="KW-1185">Reference proteome</keyword>
<dbReference type="Pfam" id="PF16884">
    <property type="entry name" value="ADH_N_2"/>
    <property type="match status" value="1"/>
</dbReference>
<gene>
    <name evidence="3" type="ORF">Amme_122_010</name>
</gene>
<comment type="caution">
    <text evidence="3">The sequence shown here is derived from an EMBL/GenBank/DDBJ whole genome shotgun (WGS) entry which is preliminary data.</text>
</comment>
<proteinExistence type="predicted"/>
<reference evidence="3 4" key="2">
    <citation type="journal article" date="2014" name="FEMS Microbiol. Lett.">
        <title>Draft genomic DNA sequence of the facultatively methylotrophic bacterium Acidomonas methanolica type strain MB58.</title>
        <authorList>
            <person name="Higashiura N."/>
            <person name="Hadano H."/>
            <person name="Hirakawa H."/>
            <person name="Matsutani M."/>
            <person name="Takabe S."/>
            <person name="Matsushita K."/>
            <person name="Azuma Y."/>
        </authorList>
    </citation>
    <scope>NUCLEOTIDE SEQUENCE [LARGE SCALE GENOMIC DNA]</scope>
    <source>
        <strain evidence="3 4">MB58</strain>
    </source>
</reference>
<dbReference type="GO" id="GO:0016628">
    <property type="term" value="F:oxidoreductase activity, acting on the CH-CH group of donors, NAD or NADP as acceptor"/>
    <property type="evidence" value="ECO:0007669"/>
    <property type="project" value="InterPro"/>
</dbReference>
<dbReference type="EMBL" id="BAND01000121">
    <property type="protein sequence ID" value="GAJ30351.1"/>
    <property type="molecule type" value="Genomic_DNA"/>
</dbReference>
<dbReference type="Gene3D" id="3.40.50.720">
    <property type="entry name" value="NAD(P)-binding Rossmann-like Domain"/>
    <property type="match status" value="1"/>
</dbReference>
<dbReference type="InterPro" id="IPR036291">
    <property type="entry name" value="NAD(P)-bd_dom_sf"/>
</dbReference>
<dbReference type="CDD" id="cd05288">
    <property type="entry name" value="PGDH"/>
    <property type="match status" value="1"/>
</dbReference>
<evidence type="ECO:0000256" key="1">
    <source>
        <dbReference type="ARBA" id="ARBA00023002"/>
    </source>
</evidence>
<dbReference type="Gene3D" id="3.90.180.10">
    <property type="entry name" value="Medium-chain alcohol dehydrogenases, catalytic domain"/>
    <property type="match status" value="1"/>
</dbReference>
<protein>
    <submittedName>
        <fullName evidence="3">Oxidoreductase</fullName>
    </submittedName>
</protein>
<organism evidence="3 4">
    <name type="scientific">Acidomonas methanolica NBRC 104435</name>
    <dbReference type="NCBI Taxonomy" id="1231351"/>
    <lineage>
        <taxon>Bacteria</taxon>
        <taxon>Pseudomonadati</taxon>
        <taxon>Pseudomonadota</taxon>
        <taxon>Alphaproteobacteria</taxon>
        <taxon>Acetobacterales</taxon>
        <taxon>Acetobacteraceae</taxon>
        <taxon>Acidomonas</taxon>
    </lineage>
</organism>
<feature type="domain" description="Enoyl reductase (ER)" evidence="2">
    <location>
        <begin position="15"/>
        <end position="328"/>
    </location>
</feature>